<keyword evidence="5" id="KW-0732">Signal</keyword>
<dbReference type="GO" id="GO:0050421">
    <property type="term" value="F:nitrite reductase (NO-forming) activity"/>
    <property type="evidence" value="ECO:0007669"/>
    <property type="project" value="UniProtKB-EC"/>
</dbReference>
<feature type="domain" description="Cytochrome c" evidence="6">
    <location>
        <begin position="23"/>
        <end position="116"/>
    </location>
</feature>
<dbReference type="AlphaFoldDB" id="A0A7W8DSD0"/>
<proteinExistence type="predicted"/>
<dbReference type="GO" id="GO:0046872">
    <property type="term" value="F:metal ion binding"/>
    <property type="evidence" value="ECO:0007669"/>
    <property type="project" value="UniProtKB-KW"/>
</dbReference>
<feature type="chain" id="PRO_5030779305" evidence="5">
    <location>
        <begin position="25"/>
        <end position="153"/>
    </location>
</feature>
<dbReference type="Proteomes" id="UP000534294">
    <property type="component" value="Unassembled WGS sequence"/>
</dbReference>
<sequence>MLSFIRFSIIAVCSLLLSPSPAQDATAGQTVYMQVCFACHQPTGLGLPGMFPPLANSDWVTAAKSDRLIRIVLHGITGPIQLNGQPFNSPAPIMPAQGTLSDDQIANVLTYVRSNFGNKAGAVTAAEVKAIREAEKARTTMWTQAELEKISVN</sequence>
<evidence type="ECO:0000256" key="4">
    <source>
        <dbReference type="PROSITE-ProRule" id="PRU00433"/>
    </source>
</evidence>
<dbReference type="PROSITE" id="PS51007">
    <property type="entry name" value="CYTC"/>
    <property type="match status" value="1"/>
</dbReference>
<dbReference type="Gene3D" id="1.10.760.10">
    <property type="entry name" value="Cytochrome c-like domain"/>
    <property type="match status" value="1"/>
</dbReference>
<reference evidence="7 8" key="1">
    <citation type="submission" date="2020-08" db="EMBL/GenBank/DDBJ databases">
        <title>Genomic Encyclopedia of Type Strains, Phase IV (KMG-IV): sequencing the most valuable type-strain genomes for metagenomic binning, comparative biology and taxonomic classification.</title>
        <authorList>
            <person name="Goeker M."/>
        </authorList>
    </citation>
    <scope>NUCLEOTIDE SEQUENCE [LARGE SCALE GENOMIC DNA]</scope>
    <source>
        <strain evidence="7 8">DSM 12251</strain>
    </source>
</reference>
<dbReference type="Pfam" id="PF00034">
    <property type="entry name" value="Cytochrom_C"/>
    <property type="match status" value="1"/>
</dbReference>
<dbReference type="RefSeq" id="WP_184212718.1">
    <property type="nucleotide sequence ID" value="NZ_JACHIF010000012.1"/>
</dbReference>
<feature type="signal peptide" evidence="5">
    <location>
        <begin position="1"/>
        <end position="24"/>
    </location>
</feature>
<gene>
    <name evidence="7" type="ORF">HNQ64_004456</name>
</gene>
<keyword evidence="2 4" id="KW-0479">Metal-binding</keyword>
<evidence type="ECO:0000313" key="7">
    <source>
        <dbReference type="EMBL" id="MBB5040175.1"/>
    </source>
</evidence>
<evidence type="ECO:0000313" key="8">
    <source>
        <dbReference type="Proteomes" id="UP000534294"/>
    </source>
</evidence>
<dbReference type="InterPro" id="IPR009056">
    <property type="entry name" value="Cyt_c-like_dom"/>
</dbReference>
<dbReference type="InterPro" id="IPR036909">
    <property type="entry name" value="Cyt_c-like_dom_sf"/>
</dbReference>
<keyword evidence="7" id="KW-0560">Oxidoreductase</keyword>
<keyword evidence="1 4" id="KW-0349">Heme</keyword>
<dbReference type="GO" id="GO:0009055">
    <property type="term" value="F:electron transfer activity"/>
    <property type="evidence" value="ECO:0007669"/>
    <property type="project" value="InterPro"/>
</dbReference>
<evidence type="ECO:0000256" key="2">
    <source>
        <dbReference type="ARBA" id="ARBA00022723"/>
    </source>
</evidence>
<keyword evidence="3 4" id="KW-0408">Iron</keyword>
<dbReference type="InterPro" id="IPR051459">
    <property type="entry name" value="Cytochrome_c-type_DH"/>
</dbReference>
<comment type="caution">
    <text evidence="7">The sequence shown here is derived from an EMBL/GenBank/DDBJ whole genome shotgun (WGS) entry which is preliminary data.</text>
</comment>
<dbReference type="EC" id="1.7.2.1" evidence="7"/>
<dbReference type="SUPFAM" id="SSF46626">
    <property type="entry name" value="Cytochrome c"/>
    <property type="match status" value="1"/>
</dbReference>
<dbReference type="PANTHER" id="PTHR35008:SF8">
    <property type="entry name" value="ALCOHOL DEHYDROGENASE CYTOCHROME C SUBUNIT"/>
    <property type="match status" value="1"/>
</dbReference>
<accession>A0A7W8DSD0</accession>
<evidence type="ECO:0000256" key="1">
    <source>
        <dbReference type="ARBA" id="ARBA00022617"/>
    </source>
</evidence>
<evidence type="ECO:0000256" key="5">
    <source>
        <dbReference type="SAM" id="SignalP"/>
    </source>
</evidence>
<organism evidence="7 8">
    <name type="scientific">Prosthecobacter dejongeii</name>
    <dbReference type="NCBI Taxonomy" id="48465"/>
    <lineage>
        <taxon>Bacteria</taxon>
        <taxon>Pseudomonadati</taxon>
        <taxon>Verrucomicrobiota</taxon>
        <taxon>Verrucomicrobiia</taxon>
        <taxon>Verrucomicrobiales</taxon>
        <taxon>Verrucomicrobiaceae</taxon>
        <taxon>Prosthecobacter</taxon>
    </lineage>
</organism>
<dbReference type="PANTHER" id="PTHR35008">
    <property type="entry name" value="BLL4482 PROTEIN-RELATED"/>
    <property type="match status" value="1"/>
</dbReference>
<dbReference type="GO" id="GO:0020037">
    <property type="term" value="F:heme binding"/>
    <property type="evidence" value="ECO:0007669"/>
    <property type="project" value="InterPro"/>
</dbReference>
<dbReference type="EMBL" id="JACHIF010000012">
    <property type="protein sequence ID" value="MBB5040175.1"/>
    <property type="molecule type" value="Genomic_DNA"/>
</dbReference>
<name>A0A7W8DSD0_9BACT</name>
<protein>
    <submittedName>
        <fullName evidence="7">Nitrite reductase (NO-forming)</fullName>
        <ecNumber evidence="7">1.7.2.1</ecNumber>
    </submittedName>
</protein>
<evidence type="ECO:0000259" key="6">
    <source>
        <dbReference type="PROSITE" id="PS51007"/>
    </source>
</evidence>
<evidence type="ECO:0000256" key="3">
    <source>
        <dbReference type="ARBA" id="ARBA00023004"/>
    </source>
</evidence>
<keyword evidence="8" id="KW-1185">Reference proteome</keyword>